<evidence type="ECO:0000256" key="1">
    <source>
        <dbReference type="SAM" id="SignalP"/>
    </source>
</evidence>
<name>A0A7X0H3I3_9BACT</name>
<dbReference type="RefSeq" id="WP_184675771.1">
    <property type="nucleotide sequence ID" value="NZ_JACHGY010000001.1"/>
</dbReference>
<reference evidence="3 4" key="1">
    <citation type="submission" date="2020-08" db="EMBL/GenBank/DDBJ databases">
        <title>Genomic Encyclopedia of Type Strains, Phase IV (KMG-IV): sequencing the most valuable type-strain genomes for metagenomic binning, comparative biology and taxonomic classification.</title>
        <authorList>
            <person name="Goeker M."/>
        </authorList>
    </citation>
    <scope>NUCLEOTIDE SEQUENCE [LARGE SCALE GENOMIC DNA]</scope>
    <source>
        <strain evidence="3 4">DSM 103725</strain>
    </source>
</reference>
<dbReference type="PANTHER" id="PTHR38075">
    <property type="entry name" value="DUF4139 DOMAIN-CONTAINING PROTEIN"/>
    <property type="match status" value="1"/>
</dbReference>
<feature type="signal peptide" evidence="1">
    <location>
        <begin position="1"/>
        <end position="22"/>
    </location>
</feature>
<feature type="domain" description="DUF4139" evidence="2">
    <location>
        <begin position="120"/>
        <end position="359"/>
    </location>
</feature>
<evidence type="ECO:0000313" key="3">
    <source>
        <dbReference type="EMBL" id="MBB6428539.1"/>
    </source>
</evidence>
<dbReference type="Pfam" id="PF13598">
    <property type="entry name" value="DUF4139"/>
    <property type="match status" value="1"/>
</dbReference>
<dbReference type="Proteomes" id="UP000541810">
    <property type="component" value="Unassembled WGS sequence"/>
</dbReference>
<proteinExistence type="predicted"/>
<accession>A0A7X0H3I3</accession>
<comment type="caution">
    <text evidence="3">The sequence shown here is derived from an EMBL/GenBank/DDBJ whole genome shotgun (WGS) entry which is preliminary data.</text>
</comment>
<sequence length="487" mass="54262">MKYFVLFLVFLGLLGTLGDSTASGKNIDLSTVPDRDTVQLTIYNSADLTLVRETRKVVFKPGNNPLQFSWANTLIDPTSVQLRFLNHAEKLDVLDTTFPHDRPQVLVWNVGSEHAGEAVIEISYFTSGVSWSADYTVIANADESAASVEGFVTVVNNSGEDYEDAQVRLVVGTINLVEQIAELARRSGRDVSRLDREEVDAFKLRAARQNVVAAEAAMADPYGGGGYAGTPKQIVKQGLSEYFIFTIEGTEDIPTNSRKRLPSFAADAAPLEVQYRYRPQQYGERLVRLFLMTNDTESEMGTSPLPDGQVRVFRQKEDGRGLSFLARQQVKYIPIGDDLELNLGVDPNVGFELITQRTFRDNLWMRQQGIKVLTRVDQPGVQIKDKSSVAGWDQHQVMARRVRNDTPRPIDVEIRQAVYGDATFTSRLDATRYDNHNVVFGGTLQPGERYDAVYQVSTRQGANSKQNRVEIVDDDPAALNIFAGPVE</sequence>
<evidence type="ECO:0000259" key="2">
    <source>
        <dbReference type="Pfam" id="PF13598"/>
    </source>
</evidence>
<feature type="chain" id="PRO_5030647711" description="DUF4139 domain-containing protein" evidence="1">
    <location>
        <begin position="23"/>
        <end position="487"/>
    </location>
</feature>
<keyword evidence="4" id="KW-1185">Reference proteome</keyword>
<organism evidence="3 4">
    <name type="scientific">Algisphaera agarilytica</name>
    <dbReference type="NCBI Taxonomy" id="1385975"/>
    <lineage>
        <taxon>Bacteria</taxon>
        <taxon>Pseudomonadati</taxon>
        <taxon>Planctomycetota</taxon>
        <taxon>Phycisphaerae</taxon>
        <taxon>Phycisphaerales</taxon>
        <taxon>Phycisphaeraceae</taxon>
        <taxon>Algisphaera</taxon>
    </lineage>
</organism>
<evidence type="ECO:0000313" key="4">
    <source>
        <dbReference type="Proteomes" id="UP000541810"/>
    </source>
</evidence>
<dbReference type="AlphaFoldDB" id="A0A7X0H3I3"/>
<dbReference type="InterPro" id="IPR037291">
    <property type="entry name" value="DUF4139"/>
</dbReference>
<protein>
    <recommendedName>
        <fullName evidence="2">DUF4139 domain-containing protein</fullName>
    </recommendedName>
</protein>
<dbReference type="PANTHER" id="PTHR38075:SF1">
    <property type="entry name" value="DUF4139 DOMAIN-CONTAINING PROTEIN"/>
    <property type="match status" value="1"/>
</dbReference>
<keyword evidence="1" id="KW-0732">Signal</keyword>
<gene>
    <name evidence="3" type="ORF">HNQ40_000345</name>
</gene>
<dbReference type="EMBL" id="JACHGY010000001">
    <property type="protein sequence ID" value="MBB6428539.1"/>
    <property type="molecule type" value="Genomic_DNA"/>
</dbReference>